<dbReference type="Pfam" id="PF11231">
    <property type="entry name" value="DUF3034"/>
    <property type="match status" value="1"/>
</dbReference>
<gene>
    <name evidence="2" type="ORF">HBH26_05930</name>
</gene>
<keyword evidence="3" id="KW-1185">Reference proteome</keyword>
<sequence>MIRPLLLSAMTAALVLPATAPPAEARNRRSGGKLLLTNGVSTVEGSAGGGLATWAVVAGNETRDGIGGAGHATLVALPDFDLETAGAAIGVNDRVELSYARQSFDTRAAGAALGLGRGFTFRQHVIGAKLRVAGDAVFDQDRWLPQIAIGVQHRINDRGATVRAVGARASRGTDVYVAATKLLLARSLLLDGTLRWTKANQFGLLGFGGDRRAGHGVQAEGSAAYMLSRRLVVGAEYRSKPDNLGFAREQDAWDAFAALAVTRHLSVTAAYVDLGDIATVRDQRGAFLSIQGAF</sequence>
<dbReference type="EMBL" id="JAAVJH010000003">
    <property type="protein sequence ID" value="NJR78154.1"/>
    <property type="molecule type" value="Genomic_DNA"/>
</dbReference>
<dbReference type="Proteomes" id="UP000732399">
    <property type="component" value="Unassembled WGS sequence"/>
</dbReference>
<dbReference type="InterPro" id="IPR021393">
    <property type="entry name" value="DUF3034"/>
</dbReference>
<evidence type="ECO:0000313" key="3">
    <source>
        <dbReference type="Proteomes" id="UP000732399"/>
    </source>
</evidence>
<evidence type="ECO:0000256" key="1">
    <source>
        <dbReference type="SAM" id="SignalP"/>
    </source>
</evidence>
<proteinExistence type="predicted"/>
<evidence type="ECO:0000313" key="2">
    <source>
        <dbReference type="EMBL" id="NJR78154.1"/>
    </source>
</evidence>
<protein>
    <submittedName>
        <fullName evidence="2">DUF3034 family protein</fullName>
    </submittedName>
</protein>
<dbReference type="RefSeq" id="WP_168133682.1">
    <property type="nucleotide sequence ID" value="NZ_JAAVJH010000003.1"/>
</dbReference>
<feature type="signal peptide" evidence="1">
    <location>
        <begin position="1"/>
        <end position="20"/>
    </location>
</feature>
<organism evidence="2 3">
    <name type="scientific">Sphingomonas corticis</name>
    <dbReference type="NCBI Taxonomy" id="2722791"/>
    <lineage>
        <taxon>Bacteria</taxon>
        <taxon>Pseudomonadati</taxon>
        <taxon>Pseudomonadota</taxon>
        <taxon>Alphaproteobacteria</taxon>
        <taxon>Sphingomonadales</taxon>
        <taxon>Sphingomonadaceae</taxon>
        <taxon>Sphingomonas</taxon>
    </lineage>
</organism>
<name>A0ABX1CJJ2_9SPHN</name>
<keyword evidence="1" id="KW-0732">Signal</keyword>
<feature type="chain" id="PRO_5047308135" evidence="1">
    <location>
        <begin position="21"/>
        <end position="294"/>
    </location>
</feature>
<comment type="caution">
    <text evidence="2">The sequence shown here is derived from an EMBL/GenBank/DDBJ whole genome shotgun (WGS) entry which is preliminary data.</text>
</comment>
<accession>A0ABX1CJJ2</accession>
<reference evidence="2 3" key="1">
    <citation type="submission" date="2020-03" db="EMBL/GenBank/DDBJ databases">
        <authorList>
            <person name="Wang L."/>
            <person name="He N."/>
            <person name="Li Y."/>
            <person name="Fang Y."/>
            <person name="Zhang F."/>
        </authorList>
    </citation>
    <scope>NUCLEOTIDE SEQUENCE [LARGE SCALE GENOMIC DNA]</scope>
    <source>
        <strain evidence="2 3">36D10-4-7</strain>
    </source>
</reference>